<protein>
    <recommendedName>
        <fullName evidence="5">Cytochrome C</fullName>
    </recommendedName>
</protein>
<reference evidence="4" key="1">
    <citation type="submission" date="2017-05" db="EMBL/GenBank/DDBJ databases">
        <authorList>
            <person name="Ray J."/>
            <person name="Price M."/>
            <person name="Deutschbauer A."/>
        </authorList>
    </citation>
    <scope>NUCLEOTIDE SEQUENCE [LARGE SCALE GENOMIC DNA]</scope>
    <source>
        <strain evidence="4">DSM 19842</strain>
    </source>
</reference>
<evidence type="ECO:0000313" key="4">
    <source>
        <dbReference type="Proteomes" id="UP000266292"/>
    </source>
</evidence>
<gene>
    <name evidence="3" type="ORF">CA264_16930</name>
</gene>
<accession>A0A1X9YVQ3</accession>
<dbReference type="EMBL" id="CP021235">
    <property type="protein sequence ID" value="ARS36975.1"/>
    <property type="molecule type" value="Genomic_DNA"/>
</dbReference>
<name>A0A1X9YVQ3_9BACT</name>
<evidence type="ECO:0000256" key="2">
    <source>
        <dbReference type="SAM" id="SignalP"/>
    </source>
</evidence>
<feature type="compositionally biased region" description="Low complexity" evidence="1">
    <location>
        <begin position="88"/>
        <end position="101"/>
    </location>
</feature>
<sequence length="101" mass="10702">MNKNVIAVFAAACGLFMASCGTPSDLRPDEKVSTEYVEPGTRDTYNVSDAGSPEIAPGAVQHTNEKEQVMPDRDLGGNTIQKGDSVMEATETNTEAGATRH</sequence>
<dbReference type="Proteomes" id="UP000266292">
    <property type="component" value="Chromosome"/>
</dbReference>
<dbReference type="PROSITE" id="PS51257">
    <property type="entry name" value="PROKAR_LIPOPROTEIN"/>
    <property type="match status" value="1"/>
</dbReference>
<keyword evidence="4" id="KW-1185">Reference proteome</keyword>
<feature type="signal peptide" evidence="2">
    <location>
        <begin position="1"/>
        <end position="18"/>
    </location>
</feature>
<proteinExistence type="predicted"/>
<feature type="chain" id="PRO_5011003646" description="Cytochrome C" evidence="2">
    <location>
        <begin position="19"/>
        <end position="101"/>
    </location>
</feature>
<dbReference type="AlphaFoldDB" id="A0A1X9YVQ3"/>
<evidence type="ECO:0000256" key="1">
    <source>
        <dbReference type="SAM" id="MobiDB-lite"/>
    </source>
</evidence>
<keyword evidence="2" id="KW-0732">Signal</keyword>
<dbReference type="RefSeq" id="WP_025608588.1">
    <property type="nucleotide sequence ID" value="NZ_CP021235.1"/>
</dbReference>
<organism evidence="3 4">
    <name type="scientific">Pontibacter actiniarum</name>
    <dbReference type="NCBI Taxonomy" id="323450"/>
    <lineage>
        <taxon>Bacteria</taxon>
        <taxon>Pseudomonadati</taxon>
        <taxon>Bacteroidota</taxon>
        <taxon>Cytophagia</taxon>
        <taxon>Cytophagales</taxon>
        <taxon>Hymenobacteraceae</taxon>
        <taxon>Pontibacter</taxon>
    </lineage>
</organism>
<feature type="region of interest" description="Disordered" evidence="1">
    <location>
        <begin position="70"/>
        <end position="101"/>
    </location>
</feature>
<dbReference type="KEGG" id="pact:CA264_16930"/>
<dbReference type="STRING" id="709015.GCA_000472485_03418"/>
<evidence type="ECO:0008006" key="5">
    <source>
        <dbReference type="Google" id="ProtNLM"/>
    </source>
</evidence>
<dbReference type="OrthoDB" id="887022at2"/>
<evidence type="ECO:0000313" key="3">
    <source>
        <dbReference type="EMBL" id="ARS36975.1"/>
    </source>
</evidence>